<evidence type="ECO:0000313" key="8">
    <source>
        <dbReference type="Proteomes" id="UP000014148"/>
    </source>
</evidence>
<gene>
    <name evidence="6" type="ORF">I585_03077</name>
    <name evidence="5" type="ORF">UAI_02738</name>
</gene>
<dbReference type="PATRIC" id="fig|1158601.3.peg.2696"/>
<dbReference type="Proteomes" id="UP000014148">
    <property type="component" value="Unassembled WGS sequence"/>
</dbReference>
<organism evidence="5 7">
    <name type="scientific">Enterococcus malodoratus ATCC 43197</name>
    <dbReference type="NCBI Taxonomy" id="1158601"/>
    <lineage>
        <taxon>Bacteria</taxon>
        <taxon>Bacillati</taxon>
        <taxon>Bacillota</taxon>
        <taxon>Bacilli</taxon>
        <taxon>Lactobacillales</taxon>
        <taxon>Enterococcaceae</taxon>
        <taxon>Enterococcus</taxon>
    </lineage>
</organism>
<protein>
    <submittedName>
        <fullName evidence="5">Uncharacterized protein</fullName>
    </submittedName>
</protein>
<evidence type="ECO:0000313" key="5">
    <source>
        <dbReference type="EMBL" id="EOH75729.1"/>
    </source>
</evidence>
<sequence length="359" mass="40515">MEKQFAKKDVFSLIRRSLCCLLLISGCIFYSSYGYADETKNTSVKEEQPENDVGFAVEPVKTATQIDSQKGFYFIKAEPNKPQELTIKIRSTNVKPAKVNIYVKNAHTNQNGVIDYDNDEYRRDSTLKNSIEEITSISESTVTVENYEEKVVTLTVTPPKETFEGVKGGTICIMKADSSEAAEGLSSTFGYRIGLLVTEDSEVYDDGSSLNLLKVQPTVHQGKRVIQARMQNPEAKVLDDLTIETKLYKKGSREILKKRTANTMRMAPNSQFDFATNWGIDPIKSGTYTLHVRAQSGEHTWEWKKDFTVGEKQAKKINEEASFTITYQEWVPLVVILIGVASVILIGCLYVRRKKWEAL</sequence>
<reference evidence="6 8" key="2">
    <citation type="submission" date="2013-03" db="EMBL/GenBank/DDBJ databases">
        <title>The Genome Sequence of Enterococcus malodoratus ATCC_43197 (PacBio/Illumina hybrid assembly).</title>
        <authorList>
            <consortium name="The Broad Institute Genomics Platform"/>
            <consortium name="The Broad Institute Genome Sequencing Center for Infectious Disease"/>
            <person name="Earl A."/>
            <person name="Russ C."/>
            <person name="Gilmore M."/>
            <person name="Surin D."/>
            <person name="Walker B."/>
            <person name="Young S."/>
            <person name="Zeng Q."/>
            <person name="Gargeya S."/>
            <person name="Fitzgerald M."/>
            <person name="Haas B."/>
            <person name="Abouelleil A."/>
            <person name="Allen A.W."/>
            <person name="Alvarado L."/>
            <person name="Arachchi H.M."/>
            <person name="Berlin A.M."/>
            <person name="Chapman S.B."/>
            <person name="Gainer-Dewar J."/>
            <person name="Goldberg J."/>
            <person name="Griggs A."/>
            <person name="Gujja S."/>
            <person name="Hansen M."/>
            <person name="Howarth C."/>
            <person name="Imamovic A."/>
            <person name="Ireland A."/>
            <person name="Larimer J."/>
            <person name="McCowan C."/>
            <person name="Murphy C."/>
            <person name="Pearson M."/>
            <person name="Poon T.W."/>
            <person name="Priest M."/>
            <person name="Roberts A."/>
            <person name="Saif S."/>
            <person name="Shea T."/>
            <person name="Sisk P."/>
            <person name="Sykes S."/>
            <person name="Wortman J."/>
            <person name="Nusbaum C."/>
            <person name="Birren B."/>
        </authorList>
    </citation>
    <scope>NUCLEOTIDE SEQUENCE [LARGE SCALE GENOMIC DNA]</scope>
    <source>
        <strain evidence="6 8">ATCC 43197</strain>
    </source>
</reference>
<feature type="transmembrane region" description="Helical" evidence="1">
    <location>
        <begin position="330"/>
        <end position="351"/>
    </location>
</feature>
<evidence type="ECO:0000313" key="7">
    <source>
        <dbReference type="Proteomes" id="UP000013783"/>
    </source>
</evidence>
<reference evidence="5 7" key="1">
    <citation type="submission" date="2013-02" db="EMBL/GenBank/DDBJ databases">
        <title>The Genome Sequence of Enterococcus malodoratus ATCC_43197.</title>
        <authorList>
            <consortium name="The Broad Institute Genome Sequencing Platform"/>
            <consortium name="The Broad Institute Genome Sequencing Center for Infectious Disease"/>
            <person name="Earl A.M."/>
            <person name="Gilmore M.S."/>
            <person name="Lebreton F."/>
            <person name="Walker B."/>
            <person name="Young S.K."/>
            <person name="Zeng Q."/>
            <person name="Gargeya S."/>
            <person name="Fitzgerald M."/>
            <person name="Haas B."/>
            <person name="Abouelleil A."/>
            <person name="Alvarado L."/>
            <person name="Arachchi H.M."/>
            <person name="Berlin A.M."/>
            <person name="Chapman S.B."/>
            <person name="Dewar J."/>
            <person name="Goldberg J."/>
            <person name="Griggs A."/>
            <person name="Gujja S."/>
            <person name="Hansen M."/>
            <person name="Howarth C."/>
            <person name="Imamovic A."/>
            <person name="Larimer J."/>
            <person name="McCowan C."/>
            <person name="Murphy C."/>
            <person name="Neiman D."/>
            <person name="Pearson M."/>
            <person name="Priest M."/>
            <person name="Roberts A."/>
            <person name="Saif S."/>
            <person name="Shea T."/>
            <person name="Sisk P."/>
            <person name="Sykes S."/>
            <person name="Wortman J."/>
            <person name="Nusbaum C."/>
            <person name="Birren B."/>
        </authorList>
    </citation>
    <scope>NUCLEOTIDE SEQUENCE [LARGE SCALE GENOMIC DNA]</scope>
    <source>
        <strain evidence="5 7">ATCC 43197</strain>
    </source>
</reference>
<dbReference type="Pfam" id="PF06030">
    <property type="entry name" value="WxLIP_PGBD"/>
    <property type="match status" value="1"/>
</dbReference>
<dbReference type="InterPro" id="IPR010317">
    <property type="entry name" value="WxLIP_PGBD"/>
</dbReference>
<feature type="chain" id="PRO_5039733825" evidence="2">
    <location>
        <begin position="37"/>
        <end position="359"/>
    </location>
</feature>
<keyword evidence="8" id="KW-1185">Reference proteome</keyword>
<dbReference type="Pfam" id="PF11797">
    <property type="entry name" value="WxLIP_HBD"/>
    <property type="match status" value="1"/>
</dbReference>
<dbReference type="EMBL" id="ASWA01000003">
    <property type="protein sequence ID" value="EOT67556.1"/>
    <property type="molecule type" value="Genomic_DNA"/>
</dbReference>
<dbReference type="STRING" id="71451.RV07_GL003959"/>
<feature type="domain" description="WxL Interacting Protein peptidoglycan binding" evidence="3">
    <location>
        <begin position="55"/>
        <end position="173"/>
    </location>
</feature>
<evidence type="ECO:0000256" key="1">
    <source>
        <dbReference type="SAM" id="Phobius"/>
    </source>
</evidence>
<keyword evidence="1" id="KW-1133">Transmembrane helix</keyword>
<evidence type="ECO:0000259" key="3">
    <source>
        <dbReference type="Pfam" id="PF06030"/>
    </source>
</evidence>
<dbReference type="eggNOG" id="COG4072">
    <property type="taxonomic scope" value="Bacteria"/>
</dbReference>
<evidence type="ECO:0000313" key="6">
    <source>
        <dbReference type="EMBL" id="EOT67556.1"/>
    </source>
</evidence>
<dbReference type="InterPro" id="IPR021759">
    <property type="entry name" value="WxLIP_HBD"/>
</dbReference>
<dbReference type="OrthoDB" id="2148359at2"/>
<keyword evidence="1" id="KW-0472">Membrane</keyword>
<accession>R2RI98</accession>
<dbReference type="RefSeq" id="WP_010741539.1">
    <property type="nucleotide sequence ID" value="NZ_KB946251.1"/>
</dbReference>
<proteinExistence type="predicted"/>
<comment type="caution">
    <text evidence="5">The sequence shown here is derived from an EMBL/GenBank/DDBJ whole genome shotgun (WGS) entry which is preliminary data.</text>
</comment>
<dbReference type="Proteomes" id="UP000013783">
    <property type="component" value="Unassembled WGS sequence"/>
</dbReference>
<dbReference type="PROSITE" id="PS51257">
    <property type="entry name" value="PROKAR_LIPOPROTEIN"/>
    <property type="match status" value="1"/>
</dbReference>
<evidence type="ECO:0000256" key="2">
    <source>
        <dbReference type="SAM" id="SignalP"/>
    </source>
</evidence>
<evidence type="ECO:0000259" key="4">
    <source>
        <dbReference type="Pfam" id="PF11797"/>
    </source>
</evidence>
<name>R2RI98_9ENTE</name>
<feature type="domain" description="WxL Interacting Protein host binding" evidence="4">
    <location>
        <begin position="184"/>
        <end position="319"/>
    </location>
</feature>
<keyword evidence="2" id="KW-0732">Signal</keyword>
<dbReference type="AlphaFoldDB" id="R2RI98"/>
<dbReference type="EMBL" id="AJAK01000019">
    <property type="protein sequence ID" value="EOH75729.1"/>
    <property type="molecule type" value="Genomic_DNA"/>
</dbReference>
<keyword evidence="1" id="KW-0812">Transmembrane</keyword>
<feature type="signal peptide" evidence="2">
    <location>
        <begin position="1"/>
        <end position="36"/>
    </location>
</feature>